<dbReference type="EMBL" id="FNCJ01000004">
    <property type="protein sequence ID" value="SDG66386.1"/>
    <property type="molecule type" value="Genomic_DNA"/>
</dbReference>
<dbReference type="RefSeq" id="WP_090684671.1">
    <property type="nucleotide sequence ID" value="NZ_CADERL010000006.1"/>
</dbReference>
<dbReference type="NCBIfam" id="TIGR01509">
    <property type="entry name" value="HAD-SF-IA-v3"/>
    <property type="match status" value="1"/>
</dbReference>
<dbReference type="SFLD" id="SFLDS00003">
    <property type="entry name" value="Haloacid_Dehalogenase"/>
    <property type="match status" value="1"/>
</dbReference>
<keyword evidence="1" id="KW-0378">Hydrolase</keyword>
<reference evidence="1 2" key="1">
    <citation type="submission" date="2016-10" db="EMBL/GenBank/DDBJ databases">
        <authorList>
            <person name="de Groot N.N."/>
        </authorList>
    </citation>
    <scope>NUCLEOTIDE SEQUENCE [LARGE SCALE GENOMIC DNA]</scope>
    <source>
        <strain evidence="1 2">LMG 2247</strain>
    </source>
</reference>
<dbReference type="CDD" id="cd02603">
    <property type="entry name" value="HAD_sEH-N_like"/>
    <property type="match status" value="1"/>
</dbReference>
<evidence type="ECO:0000313" key="2">
    <source>
        <dbReference type="Proteomes" id="UP000199706"/>
    </source>
</evidence>
<accession>A0A1G7W334</accession>
<dbReference type="Gene3D" id="3.40.50.1000">
    <property type="entry name" value="HAD superfamily/HAD-like"/>
    <property type="match status" value="1"/>
</dbReference>
<name>A0A1G7W334_9BURK</name>
<dbReference type="PANTHER" id="PTHR43611:SF3">
    <property type="entry name" value="FLAVIN MONONUCLEOTIDE HYDROLASE 1, CHLOROPLATIC"/>
    <property type="match status" value="1"/>
</dbReference>
<organism evidence="1 2">
    <name type="scientific">Paraburkholderia phenazinium</name>
    <dbReference type="NCBI Taxonomy" id="60549"/>
    <lineage>
        <taxon>Bacteria</taxon>
        <taxon>Pseudomonadati</taxon>
        <taxon>Pseudomonadota</taxon>
        <taxon>Betaproteobacteria</taxon>
        <taxon>Burkholderiales</taxon>
        <taxon>Burkholderiaceae</taxon>
        <taxon>Paraburkholderia</taxon>
    </lineage>
</organism>
<dbReference type="Proteomes" id="UP000199706">
    <property type="component" value="Unassembled WGS sequence"/>
</dbReference>
<dbReference type="InterPro" id="IPR023214">
    <property type="entry name" value="HAD_sf"/>
</dbReference>
<dbReference type="InterPro" id="IPR006439">
    <property type="entry name" value="HAD-SF_hydro_IA"/>
</dbReference>
<dbReference type="AlphaFoldDB" id="A0A1G7W334"/>
<dbReference type="Pfam" id="PF00702">
    <property type="entry name" value="Hydrolase"/>
    <property type="match status" value="1"/>
</dbReference>
<dbReference type="SFLD" id="SFLDG01129">
    <property type="entry name" value="C1.5:_HAD__Beta-PGM__Phosphata"/>
    <property type="match status" value="1"/>
</dbReference>
<sequence length="204" mass="22068">MTAPVSLVLFDLDDVLCRYDRSARIAHIAAVVGRDAQTVRQAIWDSGLEGRADAGLVGDADYLDELGVLLGYPLTLNDWLDARRAAMTPDAEVIALARAVAGRHRVAVLTNNCRLLADYIHYLCPPVAEVFGAQVYASASFGVAKPSPELYRRCVSHLGTAPDKTFFIDDVEANVAGALEAGLHGYRFVGTEALASELAYYRLL</sequence>
<dbReference type="OrthoDB" id="9797415at2"/>
<dbReference type="InterPro" id="IPR036412">
    <property type="entry name" value="HAD-like_sf"/>
</dbReference>
<dbReference type="GO" id="GO:0016787">
    <property type="term" value="F:hydrolase activity"/>
    <property type="evidence" value="ECO:0007669"/>
    <property type="project" value="UniProtKB-KW"/>
</dbReference>
<dbReference type="Gene3D" id="1.10.150.240">
    <property type="entry name" value="Putative phosphatase, domain 2"/>
    <property type="match status" value="1"/>
</dbReference>
<dbReference type="InterPro" id="IPR023198">
    <property type="entry name" value="PGP-like_dom2"/>
</dbReference>
<dbReference type="SUPFAM" id="SSF56784">
    <property type="entry name" value="HAD-like"/>
    <property type="match status" value="1"/>
</dbReference>
<gene>
    <name evidence="1" type="ORF">SAMN05216466_104380</name>
</gene>
<evidence type="ECO:0000313" key="1">
    <source>
        <dbReference type="EMBL" id="SDG66386.1"/>
    </source>
</evidence>
<protein>
    <submittedName>
        <fullName evidence="1">Putative hydrolase of the HAD superfamily</fullName>
    </submittedName>
</protein>
<dbReference type="PANTHER" id="PTHR43611">
    <property type="entry name" value="ALPHA-D-GLUCOSE 1-PHOSPHATE PHOSPHATASE"/>
    <property type="match status" value="1"/>
</dbReference>
<proteinExistence type="predicted"/>